<dbReference type="Gene3D" id="1.10.3910.10">
    <property type="entry name" value="SP0561-like"/>
    <property type="match status" value="1"/>
</dbReference>
<dbReference type="SUPFAM" id="SSF140683">
    <property type="entry name" value="SP0561-like"/>
    <property type="match status" value="1"/>
</dbReference>
<accession>E6TV36</accession>
<dbReference type="RefSeq" id="WP_013486960.1">
    <property type="nucleotide sequence ID" value="NC_014829.1"/>
</dbReference>
<name>E6TV36_EVAC2</name>
<dbReference type="KEGG" id="bco:Bcell_0333"/>
<keyword evidence="3" id="KW-1185">Reference proteome</keyword>
<dbReference type="Pfam" id="PF08984">
    <property type="entry name" value="DUF1858"/>
    <property type="match status" value="1"/>
</dbReference>
<dbReference type="InterPro" id="IPR015077">
    <property type="entry name" value="DUF1858"/>
</dbReference>
<dbReference type="InterPro" id="IPR038062">
    <property type="entry name" value="ScdA-like_N_sf"/>
</dbReference>
<evidence type="ECO:0000313" key="2">
    <source>
        <dbReference type="EMBL" id="ADU28619.1"/>
    </source>
</evidence>
<dbReference type="Proteomes" id="UP000001401">
    <property type="component" value="Chromosome"/>
</dbReference>
<organism evidence="2 3">
    <name type="scientific">Evansella cellulosilytica (strain ATCC 21833 / DSM 2522 / FERM P-1141 / JCM 9156 / N-4)</name>
    <name type="common">Bacillus cellulosilyticus</name>
    <dbReference type="NCBI Taxonomy" id="649639"/>
    <lineage>
        <taxon>Bacteria</taxon>
        <taxon>Bacillati</taxon>
        <taxon>Bacillota</taxon>
        <taxon>Bacilli</taxon>
        <taxon>Bacillales</taxon>
        <taxon>Bacillaceae</taxon>
        <taxon>Evansella</taxon>
    </lineage>
</organism>
<evidence type="ECO:0000259" key="1">
    <source>
        <dbReference type="Pfam" id="PF08984"/>
    </source>
</evidence>
<dbReference type="eggNOG" id="COG2461">
    <property type="taxonomic scope" value="Bacteria"/>
</dbReference>
<reference evidence="2 3" key="1">
    <citation type="submission" date="2010-12" db="EMBL/GenBank/DDBJ databases">
        <title>Complete sequence of Bacillus cellulosilyticus DSM 2522.</title>
        <authorList>
            <consortium name="US DOE Joint Genome Institute"/>
            <person name="Lucas S."/>
            <person name="Copeland A."/>
            <person name="Lapidus A."/>
            <person name="Cheng J.-F."/>
            <person name="Bruce D."/>
            <person name="Goodwin L."/>
            <person name="Pitluck S."/>
            <person name="Chertkov O."/>
            <person name="Detter J.C."/>
            <person name="Han C."/>
            <person name="Tapia R."/>
            <person name="Land M."/>
            <person name="Hauser L."/>
            <person name="Jeffries C."/>
            <person name="Kyrpides N."/>
            <person name="Ivanova N."/>
            <person name="Mikhailova N."/>
            <person name="Brumm P."/>
            <person name="Mead D."/>
            <person name="Woyke T."/>
        </authorList>
    </citation>
    <scope>NUCLEOTIDE SEQUENCE [LARGE SCALE GENOMIC DNA]</scope>
    <source>
        <strain evidence="3">ATCC 21833 / DSM 2522 / FERM P-1141 / JCM 9156 / N-4</strain>
    </source>
</reference>
<dbReference type="HOGENOM" id="CLU_188488_1_0_9"/>
<dbReference type="EMBL" id="CP002394">
    <property type="protein sequence ID" value="ADU28619.1"/>
    <property type="molecule type" value="Genomic_DNA"/>
</dbReference>
<feature type="domain" description="DUF1858" evidence="1">
    <location>
        <begin position="5"/>
        <end position="63"/>
    </location>
</feature>
<proteinExistence type="predicted"/>
<sequence>MKKEINLNKSVYDLVTQFPEIKEIMVSIGFDNITKPGMLQTAGRVMTLPKGCRMKEIPLEKVIEEFEKHGFTVYQ</sequence>
<protein>
    <recommendedName>
        <fullName evidence="1">DUF1858 domain-containing protein</fullName>
    </recommendedName>
</protein>
<gene>
    <name evidence="2" type="ordered locus">Bcell_0333</name>
</gene>
<evidence type="ECO:0000313" key="3">
    <source>
        <dbReference type="Proteomes" id="UP000001401"/>
    </source>
</evidence>
<dbReference type="AlphaFoldDB" id="E6TV36"/>